<dbReference type="EMBL" id="KN838807">
    <property type="protein sequence ID" value="KIJ94142.1"/>
    <property type="molecule type" value="Genomic_DNA"/>
</dbReference>
<gene>
    <name evidence="1" type="ORF">K443DRAFT_642573</name>
</gene>
<proteinExistence type="predicted"/>
<evidence type="ECO:0000313" key="2">
    <source>
        <dbReference type="Proteomes" id="UP000054477"/>
    </source>
</evidence>
<name>A0A0C9XD60_9AGAR</name>
<dbReference type="AlphaFoldDB" id="A0A0C9XD60"/>
<dbReference type="HOGENOM" id="CLU_1992975_0_0_1"/>
<evidence type="ECO:0000313" key="1">
    <source>
        <dbReference type="EMBL" id="KIJ94142.1"/>
    </source>
</evidence>
<keyword evidence="2" id="KW-1185">Reference proteome</keyword>
<reference evidence="2" key="2">
    <citation type="submission" date="2015-01" db="EMBL/GenBank/DDBJ databases">
        <title>Evolutionary Origins and Diversification of the Mycorrhizal Mutualists.</title>
        <authorList>
            <consortium name="DOE Joint Genome Institute"/>
            <consortium name="Mycorrhizal Genomics Consortium"/>
            <person name="Kohler A."/>
            <person name="Kuo A."/>
            <person name="Nagy L.G."/>
            <person name="Floudas D."/>
            <person name="Copeland A."/>
            <person name="Barry K.W."/>
            <person name="Cichocki N."/>
            <person name="Veneault-Fourrey C."/>
            <person name="LaButti K."/>
            <person name="Lindquist E.A."/>
            <person name="Lipzen A."/>
            <person name="Lundell T."/>
            <person name="Morin E."/>
            <person name="Murat C."/>
            <person name="Riley R."/>
            <person name="Ohm R."/>
            <person name="Sun H."/>
            <person name="Tunlid A."/>
            <person name="Henrissat B."/>
            <person name="Grigoriev I.V."/>
            <person name="Hibbett D.S."/>
            <person name="Martin F."/>
        </authorList>
    </citation>
    <scope>NUCLEOTIDE SEQUENCE [LARGE SCALE GENOMIC DNA]</scope>
    <source>
        <strain evidence="2">LaAM-08-1</strain>
    </source>
</reference>
<sequence>MDVMCASLARQVFQIFIIGSCFHDQGIAVKPSRLFRRPVLFHECLCELHQINSPIVHEPIWPLRTSVPRNHWGQPSCQQQQPTTTTYCVVIQRDPSPHFPAGTSSMSQQRILSCCLALTRRSFSC</sequence>
<reference evidence="1 2" key="1">
    <citation type="submission" date="2014-04" db="EMBL/GenBank/DDBJ databases">
        <authorList>
            <consortium name="DOE Joint Genome Institute"/>
            <person name="Kuo A."/>
            <person name="Kohler A."/>
            <person name="Nagy L.G."/>
            <person name="Floudas D."/>
            <person name="Copeland A."/>
            <person name="Barry K.W."/>
            <person name="Cichocki N."/>
            <person name="Veneault-Fourrey C."/>
            <person name="LaButti K."/>
            <person name="Lindquist E.A."/>
            <person name="Lipzen A."/>
            <person name="Lundell T."/>
            <person name="Morin E."/>
            <person name="Murat C."/>
            <person name="Sun H."/>
            <person name="Tunlid A."/>
            <person name="Henrissat B."/>
            <person name="Grigoriev I.V."/>
            <person name="Hibbett D.S."/>
            <person name="Martin F."/>
            <person name="Nordberg H.P."/>
            <person name="Cantor M.N."/>
            <person name="Hua S.X."/>
        </authorList>
    </citation>
    <scope>NUCLEOTIDE SEQUENCE [LARGE SCALE GENOMIC DNA]</scope>
    <source>
        <strain evidence="1 2">LaAM-08-1</strain>
    </source>
</reference>
<protein>
    <submittedName>
        <fullName evidence="1">Unplaced genomic scaffold K443scaffold_272, whole genome shotgun sequence</fullName>
    </submittedName>
</protein>
<accession>A0A0C9XD60</accession>
<dbReference type="Proteomes" id="UP000054477">
    <property type="component" value="Unassembled WGS sequence"/>
</dbReference>
<organism evidence="1 2">
    <name type="scientific">Laccaria amethystina LaAM-08-1</name>
    <dbReference type="NCBI Taxonomy" id="1095629"/>
    <lineage>
        <taxon>Eukaryota</taxon>
        <taxon>Fungi</taxon>
        <taxon>Dikarya</taxon>
        <taxon>Basidiomycota</taxon>
        <taxon>Agaricomycotina</taxon>
        <taxon>Agaricomycetes</taxon>
        <taxon>Agaricomycetidae</taxon>
        <taxon>Agaricales</taxon>
        <taxon>Agaricineae</taxon>
        <taxon>Hydnangiaceae</taxon>
        <taxon>Laccaria</taxon>
    </lineage>
</organism>